<dbReference type="GO" id="GO:0015562">
    <property type="term" value="F:efflux transmembrane transporter activity"/>
    <property type="evidence" value="ECO:0007669"/>
    <property type="project" value="TreeGrafter"/>
</dbReference>
<dbReference type="InterPro" id="IPR006143">
    <property type="entry name" value="RND_pump_MFP"/>
</dbReference>
<dbReference type="EMBL" id="CP002546">
    <property type="protein sequence ID" value="ADY60745.1"/>
    <property type="molecule type" value="Genomic_DNA"/>
</dbReference>
<evidence type="ECO:0000313" key="4">
    <source>
        <dbReference type="EMBL" id="ADY60745.1"/>
    </source>
</evidence>
<reference evidence="5" key="1">
    <citation type="submission" date="2011-02" db="EMBL/GenBank/DDBJ databases">
        <title>The complete genome of Planctomyces brasiliensis DSM 5305.</title>
        <authorList>
            <person name="Lucas S."/>
            <person name="Copeland A."/>
            <person name="Lapidus A."/>
            <person name="Bruce D."/>
            <person name="Goodwin L."/>
            <person name="Pitluck S."/>
            <person name="Kyrpides N."/>
            <person name="Mavromatis K."/>
            <person name="Pagani I."/>
            <person name="Ivanova N."/>
            <person name="Ovchinnikova G."/>
            <person name="Lu M."/>
            <person name="Detter J.C."/>
            <person name="Han C."/>
            <person name="Land M."/>
            <person name="Hauser L."/>
            <person name="Markowitz V."/>
            <person name="Cheng J.-F."/>
            <person name="Hugenholtz P."/>
            <person name="Woyke T."/>
            <person name="Wu D."/>
            <person name="Tindall B."/>
            <person name="Pomrenke H.G."/>
            <person name="Brambilla E."/>
            <person name="Klenk H.-P."/>
            <person name="Eisen J.A."/>
        </authorList>
    </citation>
    <scope>NUCLEOTIDE SEQUENCE [LARGE SCALE GENOMIC DNA]</scope>
    <source>
        <strain evidence="5">ATCC 49424 / DSM 5305 / JCM 21570 / NBRC 103401 / IFAM 1448</strain>
    </source>
</reference>
<dbReference type="STRING" id="756272.Plabr_3148"/>
<keyword evidence="5" id="KW-1185">Reference proteome</keyword>
<evidence type="ECO:0000256" key="1">
    <source>
        <dbReference type="ARBA" id="ARBA00009477"/>
    </source>
</evidence>
<dbReference type="Proteomes" id="UP000006860">
    <property type="component" value="Chromosome"/>
</dbReference>
<sequence>MTVLPPHWSTIFTGVKPAVLILGLLLVVISGCEEATTSSPYSSRTSVAPLQVETVSLEPVDSTVVDHEYFGQVQPVRSVNLGFSTSGLLTTLSVEAGQDVQAGAVLGRLQARSLEETQQALQNAVEESRASLQRIGEGDSEMERIETRRQIDELWMQLNTVRDSATFPESTETTANKRRFDELESRIRDLDGQSRAQMNASRDQKRNEALAQIRDFEKQLRDIEAQLQQTRLTAPFSGQVTEVYQQPGNTVRAGEAVLQLQDRSSLRVYAHISRELAGQLSKGAAVPLRINGEELEGTIESIDPPTTAAPALQRIIIRLPSSDQESGVELIPGQIATIKLQQQQTVDGYWVPKSAVIREIESSWSIYIVESRDGERFVQRRYVDVILNDDDRILISGDLQNDDLVVANGVTRIVPGQKVTLVDSAADKDVAQEGEGLSE</sequence>
<dbReference type="PANTHER" id="PTHR30469">
    <property type="entry name" value="MULTIDRUG RESISTANCE PROTEIN MDTA"/>
    <property type="match status" value="1"/>
</dbReference>
<evidence type="ECO:0000256" key="2">
    <source>
        <dbReference type="SAM" id="Coils"/>
    </source>
</evidence>
<protein>
    <submittedName>
        <fullName evidence="4">Efflux transporter, RND family, MFP subunit</fullName>
    </submittedName>
</protein>
<dbReference type="Pfam" id="PF25917">
    <property type="entry name" value="BSH_RND"/>
    <property type="match status" value="1"/>
</dbReference>
<evidence type="ECO:0000313" key="5">
    <source>
        <dbReference type="Proteomes" id="UP000006860"/>
    </source>
</evidence>
<evidence type="ECO:0000259" key="3">
    <source>
        <dbReference type="Pfam" id="PF25917"/>
    </source>
</evidence>
<dbReference type="RefSeq" id="WP_013629466.1">
    <property type="nucleotide sequence ID" value="NC_015174.1"/>
</dbReference>
<gene>
    <name evidence="4" type="ordered locus">Plabr_3148</name>
</gene>
<dbReference type="NCBIfam" id="TIGR01730">
    <property type="entry name" value="RND_mfp"/>
    <property type="match status" value="1"/>
</dbReference>
<dbReference type="KEGG" id="pbs:Plabr_3148"/>
<dbReference type="OrthoDB" id="266524at2"/>
<dbReference type="InterPro" id="IPR058625">
    <property type="entry name" value="MdtA-like_BSH"/>
</dbReference>
<dbReference type="SUPFAM" id="SSF111369">
    <property type="entry name" value="HlyD-like secretion proteins"/>
    <property type="match status" value="2"/>
</dbReference>
<dbReference type="AlphaFoldDB" id="F0SIS1"/>
<dbReference type="PANTHER" id="PTHR30469:SF11">
    <property type="entry name" value="BLL4320 PROTEIN"/>
    <property type="match status" value="1"/>
</dbReference>
<dbReference type="Gene3D" id="2.40.50.100">
    <property type="match status" value="2"/>
</dbReference>
<proteinExistence type="inferred from homology"/>
<comment type="similarity">
    <text evidence="1">Belongs to the membrane fusion protein (MFP) (TC 8.A.1) family.</text>
</comment>
<accession>F0SIS1</accession>
<organism evidence="4 5">
    <name type="scientific">Rubinisphaera brasiliensis (strain ATCC 49424 / DSM 5305 / JCM 21570 / IAM 15109 / NBRC 103401 / IFAM 1448)</name>
    <name type="common">Planctomyces brasiliensis</name>
    <dbReference type="NCBI Taxonomy" id="756272"/>
    <lineage>
        <taxon>Bacteria</taxon>
        <taxon>Pseudomonadati</taxon>
        <taxon>Planctomycetota</taxon>
        <taxon>Planctomycetia</taxon>
        <taxon>Planctomycetales</taxon>
        <taxon>Planctomycetaceae</taxon>
        <taxon>Rubinisphaera</taxon>
    </lineage>
</organism>
<dbReference type="Gene3D" id="2.40.420.20">
    <property type="match status" value="1"/>
</dbReference>
<dbReference type="eggNOG" id="COG0845">
    <property type="taxonomic scope" value="Bacteria"/>
</dbReference>
<keyword evidence="2" id="KW-0175">Coiled coil</keyword>
<feature type="coiled-coil region" evidence="2">
    <location>
        <begin position="206"/>
        <end position="233"/>
    </location>
</feature>
<feature type="domain" description="Multidrug resistance protein MdtA-like barrel-sandwich hybrid" evidence="3">
    <location>
        <begin position="79"/>
        <end position="256"/>
    </location>
</feature>
<dbReference type="HOGENOM" id="CLU_018816_1_0_0"/>
<name>F0SIS1_RUBBR</name>
<dbReference type="GO" id="GO:1990281">
    <property type="term" value="C:efflux pump complex"/>
    <property type="evidence" value="ECO:0007669"/>
    <property type="project" value="TreeGrafter"/>
</dbReference>